<dbReference type="EMBL" id="FRAF01000001">
    <property type="protein sequence ID" value="SHJ54974.1"/>
    <property type="molecule type" value="Genomic_DNA"/>
</dbReference>
<dbReference type="PANTHER" id="PTHR42759">
    <property type="entry name" value="MOXR FAMILY PROTEIN"/>
    <property type="match status" value="1"/>
</dbReference>
<dbReference type="InterPro" id="IPR041628">
    <property type="entry name" value="ChlI/MoxR_AAA_lid"/>
</dbReference>
<dbReference type="GO" id="GO:0005524">
    <property type="term" value="F:ATP binding"/>
    <property type="evidence" value="ECO:0007669"/>
    <property type="project" value="InterPro"/>
</dbReference>
<dbReference type="SUPFAM" id="SSF52540">
    <property type="entry name" value="P-loop containing nucleoside triphosphate hydrolases"/>
    <property type="match status" value="1"/>
</dbReference>
<proteinExistence type="predicted"/>
<dbReference type="Pfam" id="PF07726">
    <property type="entry name" value="AAA_3"/>
    <property type="match status" value="1"/>
</dbReference>
<dbReference type="InterPro" id="IPR003593">
    <property type="entry name" value="AAA+_ATPase"/>
</dbReference>
<reference evidence="3" key="1">
    <citation type="submission" date="2016-11" db="EMBL/GenBank/DDBJ databases">
        <authorList>
            <person name="Varghese N."/>
            <person name="Submissions S."/>
        </authorList>
    </citation>
    <scope>NUCLEOTIDE SEQUENCE [LARGE SCALE GENOMIC DNA]</scope>
    <source>
        <strain evidence="3">USBA-503</strain>
    </source>
</reference>
<keyword evidence="3" id="KW-1185">Reference proteome</keyword>
<dbReference type="Pfam" id="PF17863">
    <property type="entry name" value="AAA_lid_2"/>
    <property type="match status" value="1"/>
</dbReference>
<protein>
    <submittedName>
        <fullName evidence="2">MoxR-like ATPase</fullName>
    </submittedName>
</protein>
<dbReference type="GO" id="GO:0016887">
    <property type="term" value="F:ATP hydrolysis activity"/>
    <property type="evidence" value="ECO:0007669"/>
    <property type="project" value="InterPro"/>
</dbReference>
<dbReference type="RefSeq" id="WP_242650215.1">
    <property type="nucleotide sequence ID" value="NZ_FRAF01000001.1"/>
</dbReference>
<accession>A0A1M6K7R2</accession>
<dbReference type="AlphaFoldDB" id="A0A1M6K7R2"/>
<organism evidence="2 3">
    <name type="scientific">Alicyclobacillus tolerans</name>
    <dbReference type="NCBI Taxonomy" id="90970"/>
    <lineage>
        <taxon>Bacteria</taxon>
        <taxon>Bacillati</taxon>
        <taxon>Bacillota</taxon>
        <taxon>Bacilli</taxon>
        <taxon>Bacillales</taxon>
        <taxon>Alicyclobacillaceae</taxon>
        <taxon>Alicyclobacillus</taxon>
    </lineage>
</organism>
<dbReference type="InterPro" id="IPR027417">
    <property type="entry name" value="P-loop_NTPase"/>
</dbReference>
<dbReference type="InterPro" id="IPR050764">
    <property type="entry name" value="CbbQ/NirQ/NorQ/GpvN"/>
</dbReference>
<dbReference type="PANTHER" id="PTHR42759:SF5">
    <property type="entry name" value="METHANOL DEHYDROGENASE REGULATOR"/>
    <property type="match status" value="1"/>
</dbReference>
<feature type="domain" description="AAA+ ATPase" evidence="1">
    <location>
        <begin position="41"/>
        <end position="182"/>
    </location>
</feature>
<evidence type="ECO:0000259" key="1">
    <source>
        <dbReference type="SMART" id="SM00382"/>
    </source>
</evidence>
<dbReference type="Gene3D" id="3.40.50.300">
    <property type="entry name" value="P-loop containing nucleotide triphosphate hydrolases"/>
    <property type="match status" value="1"/>
</dbReference>
<dbReference type="Proteomes" id="UP000184016">
    <property type="component" value="Unassembled WGS sequence"/>
</dbReference>
<dbReference type="STRING" id="1830138.SAMN05443507_101170"/>
<dbReference type="SMART" id="SM00382">
    <property type="entry name" value="AAA"/>
    <property type="match status" value="1"/>
</dbReference>
<gene>
    <name evidence="2" type="ORF">SAMN05443507_101170</name>
</gene>
<dbReference type="PIRSF" id="PIRSF002849">
    <property type="entry name" value="AAA_ATPase_chaperone_MoxR_prd"/>
    <property type="match status" value="1"/>
</dbReference>
<name>A0A1M6K7R2_9BACL</name>
<dbReference type="Gene3D" id="1.10.8.80">
    <property type="entry name" value="Magnesium chelatase subunit I, C-Terminal domain"/>
    <property type="match status" value="1"/>
</dbReference>
<evidence type="ECO:0000313" key="2">
    <source>
        <dbReference type="EMBL" id="SHJ54974.1"/>
    </source>
</evidence>
<dbReference type="InterPro" id="IPR011703">
    <property type="entry name" value="ATPase_AAA-3"/>
</dbReference>
<evidence type="ECO:0000313" key="3">
    <source>
        <dbReference type="Proteomes" id="UP000184016"/>
    </source>
</evidence>
<sequence>MAESELTIQETNQAAAVIDAVCKRIIGQKQVVKEAFAAILVSGHILFEDIPGTGKTTLANTIARVLGLSFQRIQGTPDLLPSDITGTLVLNPTQGDFSFRKGPIFTQLLLMDEINRATPRTQSALLEAMAERQVTVDGVTYALEAPFCVMATANPIESQGVFPLPEAQLDRFLVQLKLGYVTADEELEMVFRHTVPPVMPEPILSAMDLLELQNKVQKVKIHSDVLTYLVHLCRATREDSEVLLGASPRAIVALSHFVRAMAWIEGRDFVTPDDVQTAIKPILRHRIVFRNWSSTDSEEQFQQFIDRIVDHVPVPTEWEYSE</sequence>